<keyword evidence="3" id="KW-1185">Reference proteome</keyword>
<reference evidence="2 3" key="1">
    <citation type="submission" date="2023-06" db="EMBL/GenBank/DDBJ databases">
        <authorList>
            <person name="Ye Y.-Q."/>
            <person name="Du Z.-J."/>
        </authorList>
    </citation>
    <scope>NUCLEOTIDE SEQUENCE [LARGE SCALE GENOMIC DNA]</scope>
    <source>
        <strain evidence="2 3">SDUM287046</strain>
    </source>
</reference>
<name>A0ABT8DFK4_9FLAO</name>
<accession>A0ABT8DFK4</accession>
<comment type="caution">
    <text evidence="2">The sequence shown here is derived from an EMBL/GenBank/DDBJ whole genome shotgun (WGS) entry which is preliminary data.</text>
</comment>
<dbReference type="EMBL" id="JAUGQQ010000003">
    <property type="protein sequence ID" value="MDN3724126.1"/>
    <property type="molecule type" value="Genomic_DNA"/>
</dbReference>
<dbReference type="PANTHER" id="PTHR46246">
    <property type="entry name" value="GUANOSINE-3',5'-BIS(DIPHOSPHATE) 3'-PYROPHOSPHOHYDROLASE MESH1"/>
    <property type="match status" value="1"/>
</dbReference>
<dbReference type="RefSeq" id="WP_290254218.1">
    <property type="nucleotide sequence ID" value="NZ_JAUGQQ010000003.1"/>
</dbReference>
<dbReference type="InterPro" id="IPR052194">
    <property type="entry name" value="MESH1"/>
</dbReference>
<dbReference type="SUPFAM" id="SSF109604">
    <property type="entry name" value="HD-domain/PDEase-like"/>
    <property type="match status" value="1"/>
</dbReference>
<dbReference type="Proteomes" id="UP001244787">
    <property type="component" value="Unassembled WGS sequence"/>
</dbReference>
<proteinExistence type="predicted"/>
<gene>
    <name evidence="2" type="ORF">QRD02_07010</name>
</gene>
<organism evidence="2 3">
    <name type="scientific">Aequorivita aurantiaca</name>
    <dbReference type="NCBI Taxonomy" id="3053356"/>
    <lineage>
        <taxon>Bacteria</taxon>
        <taxon>Pseudomonadati</taxon>
        <taxon>Bacteroidota</taxon>
        <taxon>Flavobacteriia</taxon>
        <taxon>Flavobacteriales</taxon>
        <taxon>Flavobacteriaceae</taxon>
        <taxon>Aequorivita</taxon>
    </lineage>
</organism>
<dbReference type="SMART" id="SM00471">
    <property type="entry name" value="HDc"/>
    <property type="match status" value="1"/>
</dbReference>
<dbReference type="PANTHER" id="PTHR46246:SF1">
    <property type="entry name" value="GUANOSINE-3',5'-BIS(DIPHOSPHATE) 3'-PYROPHOSPHOHYDROLASE MESH1"/>
    <property type="match status" value="1"/>
</dbReference>
<dbReference type="Pfam" id="PF13328">
    <property type="entry name" value="HD_4"/>
    <property type="match status" value="1"/>
</dbReference>
<sequence length="178" mass="20481">MEIEEKALFFATEAHGTQRRKYKNEPYIEHPKRVVEILKTVPHNSAMVCAAYLHDVVEDTPITLAEIEDNFGPDVAKLVDELTDEYIKESYPSLNRKKRKQKEVERQKLISNTAKTIKLADIIDNTPDISKNDPQFAQRYIPEMASLLQALKGGDPNLWERAKYEIDLAKKRLGNSKK</sequence>
<evidence type="ECO:0000259" key="1">
    <source>
        <dbReference type="SMART" id="SM00471"/>
    </source>
</evidence>
<dbReference type="InterPro" id="IPR003607">
    <property type="entry name" value="HD/PDEase_dom"/>
</dbReference>
<dbReference type="Gene3D" id="1.10.3210.10">
    <property type="entry name" value="Hypothetical protein af1432"/>
    <property type="match status" value="1"/>
</dbReference>
<evidence type="ECO:0000313" key="2">
    <source>
        <dbReference type="EMBL" id="MDN3724126.1"/>
    </source>
</evidence>
<feature type="domain" description="HD/PDEase" evidence="1">
    <location>
        <begin position="23"/>
        <end position="135"/>
    </location>
</feature>
<protein>
    <submittedName>
        <fullName evidence="2">HD domain-containing protein</fullName>
    </submittedName>
</protein>
<dbReference type="CDD" id="cd00077">
    <property type="entry name" value="HDc"/>
    <property type="match status" value="1"/>
</dbReference>
<evidence type="ECO:0000313" key="3">
    <source>
        <dbReference type="Proteomes" id="UP001244787"/>
    </source>
</evidence>